<dbReference type="PATRIC" id="fig|28084.5.peg.2319"/>
<dbReference type="OrthoDB" id="7171737at2"/>
<gene>
    <name evidence="1" type="ORF">Lche_2142</name>
</gene>
<comment type="caution">
    <text evidence="1">The sequence shown here is derived from an EMBL/GenBank/DDBJ whole genome shotgun (WGS) entry which is preliminary data.</text>
</comment>
<sequence>MRALLLIICLFYLPLVSAKDFGVLGKTFVIAEMDFLEYIQKKMAGMQASGEWKTVQSEFKKRVKEHLARPTPTHLPRAVVDKTWFFNPSLTVPYDVKDSRGVVIVKQGTVINPLDRIGLSSTLIFFDGDDETQVSWVVQELKQHQKVKLILIAGSVKDVANQFKQAIYFDLNGFLVTKFQIRHLPVRIVQAGKRLLINEVSI</sequence>
<dbReference type="EMBL" id="LNXW01000013">
    <property type="protein sequence ID" value="KTC80122.1"/>
    <property type="molecule type" value="Genomic_DNA"/>
</dbReference>
<organism evidence="1 2">
    <name type="scientific">Legionella cherrii</name>
    <dbReference type="NCBI Taxonomy" id="28084"/>
    <lineage>
        <taxon>Bacteria</taxon>
        <taxon>Pseudomonadati</taxon>
        <taxon>Pseudomonadota</taxon>
        <taxon>Gammaproteobacteria</taxon>
        <taxon>Legionellales</taxon>
        <taxon>Legionellaceae</taxon>
        <taxon>Legionella</taxon>
    </lineage>
</organism>
<dbReference type="InterPro" id="IPR014114">
    <property type="entry name" value="TraW"/>
</dbReference>
<dbReference type="STRING" id="28084.Lche_2142"/>
<accession>A0A0W0S9T0</accession>
<evidence type="ECO:0000313" key="2">
    <source>
        <dbReference type="Proteomes" id="UP000054921"/>
    </source>
</evidence>
<dbReference type="Proteomes" id="UP000054921">
    <property type="component" value="Unassembled WGS sequence"/>
</dbReference>
<reference evidence="1 2" key="1">
    <citation type="submission" date="2015-11" db="EMBL/GenBank/DDBJ databases">
        <title>Genomic analysis of 38 Legionella species identifies large and diverse effector repertoires.</title>
        <authorList>
            <person name="Burstein D."/>
            <person name="Amaro F."/>
            <person name="Zusman T."/>
            <person name="Lifshitz Z."/>
            <person name="Cohen O."/>
            <person name="Gilbert J.A."/>
            <person name="Pupko T."/>
            <person name="Shuman H.A."/>
            <person name="Segal G."/>
        </authorList>
    </citation>
    <scope>NUCLEOTIDE SEQUENCE [LARGE SCALE GENOMIC DNA]</scope>
    <source>
        <strain evidence="1 2">ORW</strain>
    </source>
</reference>
<proteinExistence type="predicted"/>
<evidence type="ECO:0000313" key="1">
    <source>
        <dbReference type="EMBL" id="KTC80122.1"/>
    </source>
</evidence>
<dbReference type="NCBIfam" id="TIGR02743">
    <property type="entry name" value="TraW"/>
    <property type="match status" value="1"/>
</dbReference>
<dbReference type="RefSeq" id="WP_058387886.1">
    <property type="nucleotide sequence ID" value="NZ_LNXW01000013.1"/>
</dbReference>
<dbReference type="AlphaFoldDB" id="A0A0W0S9T0"/>
<name>A0A0W0S9T0_9GAMM</name>
<protein>
    <submittedName>
        <fullName evidence="1">Protein TraW</fullName>
    </submittedName>
</protein>